<accession>A0ACC5R7T7</accession>
<reference evidence="1" key="1">
    <citation type="submission" date="2021-01" db="EMBL/GenBank/DDBJ databases">
        <authorList>
            <person name="Sun Q."/>
        </authorList>
    </citation>
    <scope>NUCLEOTIDE SEQUENCE</scope>
    <source>
        <strain evidence="1">YIM B02566</strain>
    </source>
</reference>
<name>A0ACC5R7T7_9HYPH</name>
<keyword evidence="2" id="KW-1185">Reference proteome</keyword>
<comment type="caution">
    <text evidence="1">The sequence shown here is derived from an EMBL/GenBank/DDBJ whole genome shotgun (WGS) entry which is preliminary data.</text>
</comment>
<sequence length="385" mass="42117">MRLPFLILLAFCLAAPAAAEDWDGVVKFLKPVAPDEPVHVLCKAEQACGLINSAGELVLDQVYRRLTVGPPMPASARQVIAEAVAGRTGLFDLTGKWLLRPKYENASFLYNDRIAVKKGGAWGYVSGSDRMIVQPRYEIATDFTAPVTSVYLNGKWGLIDTNGLVVAEPKYSVIREFTDGVAIFAADQGYGLIDAAGKEILSGYTTIEPFSEGFAMALKELNQVGFIDKTGKWMFRTRFQSAGNFHEGLASVTNGDRTGFVAKDGRVTIPLKFDDAHDFSGGVAPVAVNGKWGVIDRKGRWAIKPRFDYLWSFTKGVAVANRGGSFDEFGVPEKDAGTWGAISVSGDWIVKPQFDSVEVTDGLIVAWKDKKRRYFDFDGKLVTSE</sequence>
<proteinExistence type="predicted"/>
<dbReference type="EMBL" id="JAENHL010000007">
    <property type="protein sequence ID" value="MBK1868704.1"/>
    <property type="molecule type" value="Genomic_DNA"/>
</dbReference>
<dbReference type="Proteomes" id="UP000616151">
    <property type="component" value="Unassembled WGS sequence"/>
</dbReference>
<evidence type="ECO:0000313" key="2">
    <source>
        <dbReference type="Proteomes" id="UP000616151"/>
    </source>
</evidence>
<evidence type="ECO:0000313" key="1">
    <source>
        <dbReference type="EMBL" id="MBK1868704.1"/>
    </source>
</evidence>
<gene>
    <name evidence="1" type="ORF">JHL16_20275</name>
</gene>
<protein>
    <submittedName>
        <fullName evidence="1">WG repeat-containing protein</fullName>
    </submittedName>
</protein>
<organism evidence="1 2">
    <name type="scientific">Taklimakanibacter albus</name>
    <dbReference type="NCBI Taxonomy" id="2800327"/>
    <lineage>
        <taxon>Bacteria</taxon>
        <taxon>Pseudomonadati</taxon>
        <taxon>Pseudomonadota</taxon>
        <taxon>Alphaproteobacteria</taxon>
        <taxon>Hyphomicrobiales</taxon>
        <taxon>Aestuariivirgaceae</taxon>
        <taxon>Taklimakanibacter</taxon>
    </lineage>
</organism>